<keyword evidence="2" id="KW-1133">Transmembrane helix</keyword>
<dbReference type="Gene3D" id="2.130.10.10">
    <property type="entry name" value="YVTN repeat-like/Quinoprotein amine dehydrogenase"/>
    <property type="match status" value="2"/>
</dbReference>
<dbReference type="EMBL" id="BAABFT010000007">
    <property type="protein sequence ID" value="GAA4326627.1"/>
    <property type="molecule type" value="Genomic_DNA"/>
</dbReference>
<feature type="transmembrane region" description="Helical" evidence="2">
    <location>
        <begin position="522"/>
        <end position="540"/>
    </location>
</feature>
<dbReference type="InterPro" id="IPR005467">
    <property type="entry name" value="His_kinase_dom"/>
</dbReference>
<dbReference type="Pfam" id="PF07730">
    <property type="entry name" value="HisKA_3"/>
    <property type="match status" value="1"/>
</dbReference>
<dbReference type="CDD" id="cd16917">
    <property type="entry name" value="HATPase_UhpB-NarQ-NarX-like"/>
    <property type="match status" value="1"/>
</dbReference>
<evidence type="ECO:0000259" key="3">
    <source>
        <dbReference type="PROSITE" id="PS50109"/>
    </source>
</evidence>
<accession>A0ABP8GLL2</accession>
<evidence type="ECO:0000256" key="2">
    <source>
        <dbReference type="SAM" id="Phobius"/>
    </source>
</evidence>
<dbReference type="InterPro" id="IPR036890">
    <property type="entry name" value="HATPase_C_sf"/>
</dbReference>
<keyword evidence="2" id="KW-0812">Transmembrane</keyword>
<dbReference type="PANTHER" id="PTHR43547">
    <property type="entry name" value="TWO-COMPONENT HISTIDINE KINASE"/>
    <property type="match status" value="1"/>
</dbReference>
<dbReference type="InterPro" id="IPR011110">
    <property type="entry name" value="Reg_prop"/>
</dbReference>
<dbReference type="Pfam" id="PF07495">
    <property type="entry name" value="Y_Y_Y"/>
    <property type="match status" value="1"/>
</dbReference>
<evidence type="ECO:0000313" key="5">
    <source>
        <dbReference type="Proteomes" id="UP001500582"/>
    </source>
</evidence>
<organism evidence="4 5">
    <name type="scientific">Mucilaginibacter gynuensis</name>
    <dbReference type="NCBI Taxonomy" id="1302236"/>
    <lineage>
        <taxon>Bacteria</taxon>
        <taxon>Pseudomonadati</taxon>
        <taxon>Bacteroidota</taxon>
        <taxon>Sphingobacteriia</taxon>
        <taxon>Sphingobacteriales</taxon>
        <taxon>Sphingobacteriaceae</taxon>
        <taxon>Mucilaginibacter</taxon>
    </lineage>
</organism>
<dbReference type="SUPFAM" id="SSF55874">
    <property type="entry name" value="ATPase domain of HSP90 chaperone/DNA topoisomerase II/histidine kinase"/>
    <property type="match status" value="1"/>
</dbReference>
<name>A0ABP8GLL2_9SPHI</name>
<dbReference type="SUPFAM" id="SSF63829">
    <property type="entry name" value="Calcium-dependent phosphotriesterase"/>
    <property type="match status" value="2"/>
</dbReference>
<dbReference type="PROSITE" id="PS50109">
    <property type="entry name" value="HIS_KIN"/>
    <property type="match status" value="1"/>
</dbReference>
<keyword evidence="2" id="KW-0472">Membrane</keyword>
<dbReference type="Pfam" id="PF07494">
    <property type="entry name" value="Reg_prop"/>
    <property type="match status" value="2"/>
</dbReference>
<dbReference type="InterPro" id="IPR003594">
    <property type="entry name" value="HATPase_dom"/>
</dbReference>
<evidence type="ECO:0000313" key="4">
    <source>
        <dbReference type="EMBL" id="GAA4326627.1"/>
    </source>
</evidence>
<dbReference type="InterPro" id="IPR013783">
    <property type="entry name" value="Ig-like_fold"/>
</dbReference>
<sequence>MLPLNSEVVSISEDKNNRLWLAGRETGVTVLEPESGKFTAYRHSENNGALASDHVNTLVTDRSGIIWIGTNNGLSIYDPVYSPFQKFYLPANANGKTVEINDFYRDDHEDLWIAANNGIYIREHKTGQFKFRRTSYRGVPLAVTKFFNGKDGVFYIGTDQSIFKYDRQRDKLSRLSDSTHDPIMKKPSSSRITSIISDSVDHHPVLIVSSNGTGLTYYDLLKQKWVLRPDHLKGNTDDFDVIENAVKKLYRDQAGSIWIATEHHGLGKWQQTGQPIKYIDGRSDNRSFTASKTIYDIKEDGAGNLWISTYGGGLHHFDTKHFSFDHINGSNNLTEGLQTDRHGNVWMVSNGHLHAYSPLNKVYSCYDLPEVKDDGGIKGYIYRDNNGILYAGGTNYYVTFDPAAVSKIASQPNLYFTDFKIFNKSYGQLLNHSEIKLIHTQNYFSIEFAAPEYNSNHVQFAYMLDGFDNEWIVADRQNFASYSNLPPGKYVFKVKASNWEGNKTDKIKTLTITIEPPFYRRWYFFVAAGILITGLLYLVYRYRINEYLKRQSIRNMIAQDLHDQIGSTLSSIAVYSKVAKVYQLQKEPEKLTEVLTIIGCTASETIVEMADIVWAINPKNDQVSSIIQKIQSYARPLCAAQNIEFTFSCDAKIHKLTLEMSARKNFYLIIKEAITNAIKHSDCSQLNVDIRLHHYVIEMLIEDNGTGFDTSSDTRSTFEGNGLTNISSRAKELGAELYWNSRPDHGTRISVVFNI</sequence>
<dbReference type="InterPro" id="IPR011712">
    <property type="entry name" value="Sig_transdc_His_kin_sub3_dim/P"/>
</dbReference>
<keyword evidence="1" id="KW-0597">Phosphoprotein</keyword>
<gene>
    <name evidence="4" type="ORF">GCM10023149_29550</name>
</gene>
<dbReference type="InterPro" id="IPR015943">
    <property type="entry name" value="WD40/YVTN_repeat-like_dom_sf"/>
</dbReference>
<dbReference type="InterPro" id="IPR011123">
    <property type="entry name" value="Y_Y_Y"/>
</dbReference>
<dbReference type="Gene3D" id="2.60.40.10">
    <property type="entry name" value="Immunoglobulins"/>
    <property type="match status" value="1"/>
</dbReference>
<dbReference type="Gene3D" id="1.20.5.1930">
    <property type="match status" value="1"/>
</dbReference>
<protein>
    <recommendedName>
        <fullName evidence="3">Histidine kinase domain-containing protein</fullName>
    </recommendedName>
</protein>
<dbReference type="Pfam" id="PF02518">
    <property type="entry name" value="HATPase_c"/>
    <property type="match status" value="1"/>
</dbReference>
<comment type="caution">
    <text evidence="4">The sequence shown here is derived from an EMBL/GenBank/DDBJ whole genome shotgun (WGS) entry which is preliminary data.</text>
</comment>
<evidence type="ECO:0000256" key="1">
    <source>
        <dbReference type="ARBA" id="ARBA00022553"/>
    </source>
</evidence>
<keyword evidence="5" id="KW-1185">Reference proteome</keyword>
<dbReference type="Gene3D" id="3.30.565.10">
    <property type="entry name" value="Histidine kinase-like ATPase, C-terminal domain"/>
    <property type="match status" value="1"/>
</dbReference>
<reference evidence="5" key="1">
    <citation type="journal article" date="2019" name="Int. J. Syst. Evol. Microbiol.">
        <title>The Global Catalogue of Microorganisms (GCM) 10K type strain sequencing project: providing services to taxonomists for standard genome sequencing and annotation.</title>
        <authorList>
            <consortium name="The Broad Institute Genomics Platform"/>
            <consortium name="The Broad Institute Genome Sequencing Center for Infectious Disease"/>
            <person name="Wu L."/>
            <person name="Ma J."/>
        </authorList>
    </citation>
    <scope>NUCLEOTIDE SEQUENCE [LARGE SCALE GENOMIC DNA]</scope>
    <source>
        <strain evidence="5">JCM 17705</strain>
    </source>
</reference>
<feature type="domain" description="Histidine kinase" evidence="3">
    <location>
        <begin position="560"/>
        <end position="755"/>
    </location>
</feature>
<proteinExistence type="predicted"/>
<dbReference type="Proteomes" id="UP001500582">
    <property type="component" value="Unassembled WGS sequence"/>
</dbReference>
<dbReference type="PANTHER" id="PTHR43547:SF2">
    <property type="entry name" value="HYBRID SIGNAL TRANSDUCTION HISTIDINE KINASE C"/>
    <property type="match status" value="1"/>
</dbReference>